<dbReference type="EMBL" id="CP147846">
    <property type="protein sequence ID" value="WXG68151.1"/>
    <property type="molecule type" value="Genomic_DNA"/>
</dbReference>
<keyword evidence="11" id="KW-0269">Exonuclease</keyword>
<dbReference type="NCBIfam" id="TIGR02777">
    <property type="entry name" value="LigD_PE_dom"/>
    <property type="match status" value="1"/>
</dbReference>
<feature type="domain" description="ATP-dependent DNA ligase family profile" evidence="24">
    <location>
        <begin position="544"/>
        <end position="667"/>
    </location>
</feature>
<dbReference type="InterPro" id="IPR012310">
    <property type="entry name" value="DNA_ligase_ATP-dep_cent"/>
</dbReference>
<evidence type="ECO:0000256" key="1">
    <source>
        <dbReference type="ARBA" id="ARBA00001936"/>
    </source>
</evidence>
<evidence type="ECO:0000256" key="22">
    <source>
        <dbReference type="ARBA" id="ARBA00049990"/>
    </source>
</evidence>
<evidence type="ECO:0000256" key="23">
    <source>
        <dbReference type="SAM" id="MobiDB-lite"/>
    </source>
</evidence>
<dbReference type="NCBIfam" id="NF007210">
    <property type="entry name" value="PRK09632.1"/>
    <property type="match status" value="1"/>
</dbReference>
<evidence type="ECO:0000256" key="4">
    <source>
        <dbReference type="ARBA" id="ARBA00022679"/>
    </source>
</evidence>
<dbReference type="SUPFAM" id="SSF50249">
    <property type="entry name" value="Nucleic acid-binding proteins"/>
    <property type="match status" value="1"/>
</dbReference>
<organism evidence="25 26">
    <name type="scientific">Rhodococcus sovatensis</name>
    <dbReference type="NCBI Taxonomy" id="1805840"/>
    <lineage>
        <taxon>Bacteria</taxon>
        <taxon>Bacillati</taxon>
        <taxon>Actinomycetota</taxon>
        <taxon>Actinomycetes</taxon>
        <taxon>Mycobacteriales</taxon>
        <taxon>Nocardiaceae</taxon>
        <taxon>Rhodococcus</taxon>
    </lineage>
</organism>
<comment type="similarity">
    <text evidence="21">In the C-terminal section; belongs to the ATP-dependent DNA ligase family.</text>
</comment>
<evidence type="ECO:0000256" key="10">
    <source>
        <dbReference type="ARBA" id="ARBA00022801"/>
    </source>
</evidence>
<keyword evidence="7" id="KW-0479">Metal-binding</keyword>
<accession>A0ABZ2PP16</accession>
<dbReference type="SUPFAM" id="SSF56091">
    <property type="entry name" value="DNA ligase/mRNA capping enzyme, catalytic domain"/>
    <property type="match status" value="1"/>
</dbReference>
<keyword evidence="18" id="KW-0511">Multifunctional enzyme</keyword>
<dbReference type="NCBIfam" id="TIGR02778">
    <property type="entry name" value="ligD_pol"/>
    <property type="match status" value="1"/>
</dbReference>
<protein>
    <recommendedName>
        <fullName evidence="2">DNA ligase (ATP)</fullName>
        <ecNumber evidence="2">6.5.1.1</ecNumber>
    </recommendedName>
    <alternativeName>
        <fullName evidence="19">NHEJ DNA polymerase</fullName>
    </alternativeName>
</protein>
<keyword evidence="15" id="KW-0233">DNA recombination</keyword>
<evidence type="ECO:0000313" key="26">
    <source>
        <dbReference type="Proteomes" id="UP001432000"/>
    </source>
</evidence>
<keyword evidence="4" id="KW-0808">Transferase</keyword>
<keyword evidence="14" id="KW-0238">DNA-binding</keyword>
<dbReference type="EC" id="6.5.1.1" evidence="2"/>
<dbReference type="RefSeq" id="WP_338888164.1">
    <property type="nucleotide sequence ID" value="NZ_CP147846.1"/>
</dbReference>
<dbReference type="InterPro" id="IPR014145">
    <property type="entry name" value="LigD_pol_dom"/>
</dbReference>
<evidence type="ECO:0000256" key="11">
    <source>
        <dbReference type="ARBA" id="ARBA00022839"/>
    </source>
</evidence>
<keyword evidence="6" id="KW-0540">Nuclease</keyword>
<keyword evidence="10" id="KW-0378">Hydrolase</keyword>
<name>A0ABZ2PP16_9NOCA</name>
<evidence type="ECO:0000256" key="3">
    <source>
        <dbReference type="ARBA" id="ARBA00022598"/>
    </source>
</evidence>
<evidence type="ECO:0000256" key="5">
    <source>
        <dbReference type="ARBA" id="ARBA00022695"/>
    </source>
</evidence>
<dbReference type="Proteomes" id="UP001432000">
    <property type="component" value="Chromosome"/>
</dbReference>
<evidence type="ECO:0000256" key="15">
    <source>
        <dbReference type="ARBA" id="ARBA00023172"/>
    </source>
</evidence>
<dbReference type="Pfam" id="PF04679">
    <property type="entry name" value="DNA_ligase_A_C"/>
    <property type="match status" value="1"/>
</dbReference>
<comment type="similarity">
    <text evidence="22">In the N-terminal section; belongs to the LigD polymerase family.</text>
</comment>
<dbReference type="Gene3D" id="3.30.1490.70">
    <property type="match status" value="1"/>
</dbReference>
<evidence type="ECO:0000256" key="21">
    <source>
        <dbReference type="ARBA" id="ARBA00049981"/>
    </source>
</evidence>
<dbReference type="Gene3D" id="2.40.50.140">
    <property type="entry name" value="Nucleic acid-binding proteins"/>
    <property type="match status" value="1"/>
</dbReference>
<proteinExistence type="inferred from homology"/>
<evidence type="ECO:0000259" key="24">
    <source>
        <dbReference type="PROSITE" id="PS50160"/>
    </source>
</evidence>
<evidence type="ECO:0000256" key="2">
    <source>
        <dbReference type="ARBA" id="ARBA00012727"/>
    </source>
</evidence>
<dbReference type="CDD" id="cd04863">
    <property type="entry name" value="MtLigD_Pol_like"/>
    <property type="match status" value="1"/>
</dbReference>
<evidence type="ECO:0000256" key="14">
    <source>
        <dbReference type="ARBA" id="ARBA00023125"/>
    </source>
</evidence>
<evidence type="ECO:0000256" key="12">
    <source>
        <dbReference type="ARBA" id="ARBA00022840"/>
    </source>
</evidence>
<evidence type="ECO:0000256" key="9">
    <source>
        <dbReference type="ARBA" id="ARBA00022763"/>
    </source>
</evidence>
<dbReference type="NCBIfam" id="TIGR02779">
    <property type="entry name" value="NHEJ_ligase_lig"/>
    <property type="match status" value="1"/>
</dbReference>
<gene>
    <name evidence="25" type="ORF">WDS16_23565</name>
</gene>
<dbReference type="InterPro" id="IPR012340">
    <property type="entry name" value="NA-bd_OB-fold"/>
</dbReference>
<evidence type="ECO:0000256" key="17">
    <source>
        <dbReference type="ARBA" id="ARBA00023211"/>
    </source>
</evidence>
<evidence type="ECO:0000256" key="6">
    <source>
        <dbReference type="ARBA" id="ARBA00022722"/>
    </source>
</evidence>
<evidence type="ECO:0000313" key="25">
    <source>
        <dbReference type="EMBL" id="WXG68151.1"/>
    </source>
</evidence>
<dbReference type="Gene3D" id="3.30.470.30">
    <property type="entry name" value="DNA ligase/mRNA capping enzyme"/>
    <property type="match status" value="1"/>
</dbReference>
<dbReference type="Gene3D" id="3.90.920.10">
    <property type="entry name" value="DNA primase, PRIM domain"/>
    <property type="match status" value="1"/>
</dbReference>
<evidence type="ECO:0000256" key="20">
    <source>
        <dbReference type="ARBA" id="ARBA00034003"/>
    </source>
</evidence>
<dbReference type="CDD" id="cd07906">
    <property type="entry name" value="Adenylation_DNA_ligase_LigD_LigC"/>
    <property type="match status" value="1"/>
</dbReference>
<dbReference type="Pfam" id="PF01068">
    <property type="entry name" value="DNA_ligase_A_M"/>
    <property type="match status" value="1"/>
</dbReference>
<sequence length="760" mass="84424">MASLDIAGRKVSVTNLHKVLFPETGTTKSQIIEYYTAIAPAMLPHMAGRPVTRKRWPNGVDQSSFFEKNLASSAPEWLDRRDMQHSDRVVTYPLFSTAADLAWLGQQAAIEAHVPQWRFDGNAPGPATRMVFDLDPGDDVDLGRCAEVACEIRDMIAEIGFTAFPVTSGSKGIHLYVPLEKPLTPSGASTVAKQVATLLEERSPDRVTATMAKARRTGRVFVDWSQNNGKKTTVAPYSMRGRSAPTVAAPRSWDELESSGLEQLRFEEVLQRFHDDGDLLAELDPPVEKAPDAPPLPDKLATYRSKRSPKKTSEPIPVGAEPRGNDDTFVIQEHHARRLHYDFRLEHDGVLVSWAVPKNIPDDPNQNRLAVHTEDHPLEYATFEGSIPKGEYGGGEVSIWDSGTYELEKWRENEVIVVLHGAKARGRFALIKTKGNQWLMHLMKDKPANDLPKSIVPMLATAGDITDLPDGDWAFEGKWDGFRVIARFAHGEMKLESRSGKDLTERFGAGFSALAVDLREHEAVLDGEAVVFDADGITSFEMLQSSTGRDVRFVAFDLLYLNGTSLLKKKYSDRRRLLELLTTGMDSVLVPEALTGSAQDALASSVERGWEGVVAKRVDSVYQPGKRARTWIKTKNWRTQEVVIGGWRRGRGRRGGGLGSLLVGVPEQNGLRYLGRVGTGFTDQALDALAEMLAPLECEESPFTDRLPTADRTDAVWVTPSLVGEVRFYEWTDSMHLRHPSWRGLRDDKQPVDVVLESNP</sequence>
<dbReference type="GO" id="GO:0003910">
    <property type="term" value="F:DNA ligase (ATP) activity"/>
    <property type="evidence" value="ECO:0007669"/>
    <property type="project" value="UniProtKB-EC"/>
</dbReference>
<evidence type="ECO:0000256" key="18">
    <source>
        <dbReference type="ARBA" id="ARBA00023268"/>
    </source>
</evidence>
<dbReference type="Pfam" id="PF13298">
    <property type="entry name" value="LigD_N"/>
    <property type="match status" value="1"/>
</dbReference>
<dbReference type="PANTHER" id="PTHR42705:SF2">
    <property type="entry name" value="BIFUNCTIONAL NON-HOMOLOGOUS END JOINING PROTEIN LIGD"/>
    <property type="match status" value="1"/>
</dbReference>
<dbReference type="Pfam" id="PF21686">
    <property type="entry name" value="LigD_Prim-Pol"/>
    <property type="match status" value="1"/>
</dbReference>
<dbReference type="InterPro" id="IPR052171">
    <property type="entry name" value="NHEJ_LigD"/>
</dbReference>
<dbReference type="PANTHER" id="PTHR42705">
    <property type="entry name" value="BIFUNCTIONAL NON-HOMOLOGOUS END JOINING PROTEIN LIGD"/>
    <property type="match status" value="1"/>
</dbReference>
<keyword evidence="5" id="KW-0548">Nucleotidyltransferase</keyword>
<dbReference type="PROSITE" id="PS50160">
    <property type="entry name" value="DNA_LIGASE_A3"/>
    <property type="match status" value="1"/>
</dbReference>
<dbReference type="InterPro" id="IPR014144">
    <property type="entry name" value="LigD_PE_domain"/>
</dbReference>
<reference evidence="25 26" key="1">
    <citation type="submission" date="2024-03" db="EMBL/GenBank/DDBJ databases">
        <title>Natural products discovery in diverse microorganisms through a two-stage MS feature dereplication strategy.</title>
        <authorList>
            <person name="Zhang R."/>
        </authorList>
    </citation>
    <scope>NUCLEOTIDE SEQUENCE [LARGE SCALE GENOMIC DNA]</scope>
    <source>
        <strain evidence="25 26">18930</strain>
    </source>
</reference>
<keyword evidence="13" id="KW-0239">DNA-directed DNA polymerase</keyword>
<feature type="region of interest" description="Disordered" evidence="23">
    <location>
        <begin position="282"/>
        <end position="325"/>
    </location>
</feature>
<evidence type="ECO:0000256" key="16">
    <source>
        <dbReference type="ARBA" id="ARBA00023204"/>
    </source>
</evidence>
<keyword evidence="9" id="KW-0227">DNA damage</keyword>
<keyword evidence="26" id="KW-1185">Reference proteome</keyword>
<evidence type="ECO:0000256" key="7">
    <source>
        <dbReference type="ARBA" id="ARBA00022723"/>
    </source>
</evidence>
<comment type="cofactor">
    <cofactor evidence="1">
        <name>Mn(2+)</name>
        <dbReference type="ChEBI" id="CHEBI:29035"/>
    </cofactor>
</comment>
<keyword evidence="8" id="KW-0547">Nucleotide-binding</keyword>
<keyword evidence="17" id="KW-0464">Manganese</keyword>
<evidence type="ECO:0000256" key="19">
    <source>
        <dbReference type="ARBA" id="ARBA00029943"/>
    </source>
</evidence>
<comment type="catalytic activity">
    <reaction evidence="20">
        <text>ATP + (deoxyribonucleotide)n-3'-hydroxyl + 5'-phospho-(deoxyribonucleotide)m = (deoxyribonucleotide)n+m + AMP + diphosphate.</text>
        <dbReference type="EC" id="6.5.1.1"/>
    </reaction>
</comment>
<dbReference type="InterPro" id="IPR012309">
    <property type="entry name" value="DNA_ligase_ATP-dep_C"/>
</dbReference>
<dbReference type="InterPro" id="IPR014146">
    <property type="entry name" value="LigD_ligase_dom"/>
</dbReference>
<keyword evidence="12" id="KW-0067">ATP-binding</keyword>
<evidence type="ECO:0000256" key="8">
    <source>
        <dbReference type="ARBA" id="ARBA00022741"/>
    </source>
</evidence>
<evidence type="ECO:0000256" key="13">
    <source>
        <dbReference type="ARBA" id="ARBA00022932"/>
    </source>
</evidence>
<dbReference type="CDD" id="cd07971">
    <property type="entry name" value="OBF_DNA_ligase_LigD"/>
    <property type="match status" value="1"/>
</dbReference>
<dbReference type="InterPro" id="IPR033649">
    <property type="entry name" value="MtLigD_Pol-like"/>
</dbReference>
<keyword evidence="16" id="KW-0234">DNA repair</keyword>
<keyword evidence="3 25" id="KW-0436">Ligase</keyword>